<dbReference type="Gene3D" id="3.60.15.10">
    <property type="entry name" value="Ribonuclease Z/Hydroxyacylglutathione hydrolase-like"/>
    <property type="match status" value="1"/>
</dbReference>
<dbReference type="EMBL" id="FNQR01000016">
    <property type="protein sequence ID" value="SEB09745.1"/>
    <property type="molecule type" value="Genomic_DNA"/>
</dbReference>
<feature type="domain" description="Metallo-beta-lactamase" evidence="2">
    <location>
        <begin position="18"/>
        <end position="188"/>
    </location>
</feature>
<proteinExistence type="predicted"/>
<keyword evidence="1" id="KW-0862">Zinc</keyword>
<dbReference type="Proteomes" id="UP000198584">
    <property type="component" value="Unassembled WGS sequence"/>
</dbReference>
<evidence type="ECO:0000259" key="2">
    <source>
        <dbReference type="SMART" id="SM00849"/>
    </source>
</evidence>
<dbReference type="SMART" id="SM00849">
    <property type="entry name" value="Lactamase_B"/>
    <property type="match status" value="1"/>
</dbReference>
<evidence type="ECO:0000313" key="4">
    <source>
        <dbReference type="Proteomes" id="UP000198584"/>
    </source>
</evidence>
<reference evidence="3 4" key="1">
    <citation type="submission" date="2016-10" db="EMBL/GenBank/DDBJ databases">
        <authorList>
            <person name="de Groot N.N."/>
        </authorList>
    </citation>
    <scope>NUCLEOTIDE SEQUENCE [LARGE SCALE GENOMIC DNA]</scope>
    <source>
        <strain evidence="3 4">CCM7597</strain>
    </source>
</reference>
<dbReference type="GO" id="GO:0042781">
    <property type="term" value="F:3'-tRNA processing endoribonuclease activity"/>
    <property type="evidence" value="ECO:0007669"/>
    <property type="project" value="TreeGrafter"/>
</dbReference>
<dbReference type="CDD" id="cd07716">
    <property type="entry name" value="RNaseZ_short-form-like_MBL-fold"/>
    <property type="match status" value="1"/>
</dbReference>
<dbReference type="OrthoDB" id="9794898at2"/>
<organism evidence="3 4">
    <name type="scientific">Thalassobacillus cyri</name>
    <dbReference type="NCBI Taxonomy" id="571932"/>
    <lineage>
        <taxon>Bacteria</taxon>
        <taxon>Bacillati</taxon>
        <taxon>Bacillota</taxon>
        <taxon>Bacilli</taxon>
        <taxon>Bacillales</taxon>
        <taxon>Bacillaceae</taxon>
        <taxon>Thalassobacillus</taxon>
    </lineage>
</organism>
<gene>
    <name evidence="3" type="ORF">SAMN05421743_11673</name>
</gene>
<dbReference type="SUPFAM" id="SSF56281">
    <property type="entry name" value="Metallo-hydrolase/oxidoreductase"/>
    <property type="match status" value="1"/>
</dbReference>
<dbReference type="PANTHER" id="PTHR46018">
    <property type="entry name" value="ZINC PHOSPHODIESTERASE ELAC PROTEIN 1"/>
    <property type="match status" value="1"/>
</dbReference>
<evidence type="ECO:0000313" key="3">
    <source>
        <dbReference type="EMBL" id="SEB09745.1"/>
    </source>
</evidence>
<name>A0A1H4GJF9_9BACI</name>
<dbReference type="InterPro" id="IPR036866">
    <property type="entry name" value="RibonucZ/Hydroxyglut_hydro"/>
</dbReference>
<dbReference type="RefSeq" id="WP_093046101.1">
    <property type="nucleotide sequence ID" value="NZ_FNQR01000016.1"/>
</dbReference>
<dbReference type="AlphaFoldDB" id="A0A1H4GJF9"/>
<sequence length="244" mass="27262">MKMTVIGYWGAYPAIESATSCYLYEQDGFRLLVDCGSGCLSRLQKFMVPTSLDAVLISHYHHDHVADIGVLQYAWLVQNTLKGAKKKLPIYGHPYDTGKFESLSHQFTEGITYDPGRRLKVGPFTVDFHETHHPVPCYGMRISDGEKKIVYTADTSFSEDWISFAQDTDLLIADTNFYKGMDGAGPGHMTSEEGGKLASGAGVKELLLSHLPHFGEHRQLVEEAKERYEGTVSLAHEGWTWSSH</sequence>
<dbReference type="PANTHER" id="PTHR46018:SF4">
    <property type="entry name" value="METALLO-HYDROLASE YHFI-RELATED"/>
    <property type="match status" value="1"/>
</dbReference>
<dbReference type="STRING" id="571932.SAMN05421743_11673"/>
<dbReference type="Pfam" id="PF12706">
    <property type="entry name" value="Lactamase_B_2"/>
    <property type="match status" value="1"/>
</dbReference>
<dbReference type="InterPro" id="IPR001279">
    <property type="entry name" value="Metallo-B-lactamas"/>
</dbReference>
<protein>
    <submittedName>
        <fullName evidence="3">Ribonuclease BN, tRNA processing enzyme</fullName>
    </submittedName>
</protein>
<evidence type="ECO:0000256" key="1">
    <source>
        <dbReference type="ARBA" id="ARBA00022833"/>
    </source>
</evidence>
<accession>A0A1H4GJF9</accession>
<keyword evidence="4" id="KW-1185">Reference proteome</keyword>